<dbReference type="InParanoid" id="D2V4D6"/>
<proteinExistence type="predicted"/>
<dbReference type="VEuPathDB" id="AmoebaDB:NAEGRDRAFT_46602"/>
<feature type="compositionally biased region" description="Basic residues" evidence="1">
    <location>
        <begin position="11"/>
        <end position="21"/>
    </location>
</feature>
<dbReference type="RefSeq" id="XP_002681240.1">
    <property type="nucleotide sequence ID" value="XM_002681194.1"/>
</dbReference>
<protein>
    <submittedName>
        <fullName evidence="2">Predicted protein</fullName>
    </submittedName>
</protein>
<dbReference type="eggNOG" id="ENOG502S7SW">
    <property type="taxonomic scope" value="Eukaryota"/>
</dbReference>
<dbReference type="OrthoDB" id="10255488at2759"/>
<accession>D2V4D6</accession>
<gene>
    <name evidence="2" type="ORF">NAEGRDRAFT_46602</name>
</gene>
<dbReference type="KEGG" id="ngr:NAEGRDRAFT_46602"/>
<evidence type="ECO:0000313" key="2">
    <source>
        <dbReference type="EMBL" id="EFC48496.1"/>
    </source>
</evidence>
<dbReference type="EMBL" id="GG738851">
    <property type="protein sequence ID" value="EFC48496.1"/>
    <property type="molecule type" value="Genomic_DNA"/>
</dbReference>
<reference evidence="2 3" key="1">
    <citation type="journal article" date="2010" name="Cell">
        <title>The genome of Naegleria gruberi illuminates early eukaryotic versatility.</title>
        <authorList>
            <person name="Fritz-Laylin L.K."/>
            <person name="Prochnik S.E."/>
            <person name="Ginger M.L."/>
            <person name="Dacks J.B."/>
            <person name="Carpenter M.L."/>
            <person name="Field M.C."/>
            <person name="Kuo A."/>
            <person name="Paredez A."/>
            <person name="Chapman J."/>
            <person name="Pham J."/>
            <person name="Shu S."/>
            <person name="Neupane R."/>
            <person name="Cipriano M."/>
            <person name="Mancuso J."/>
            <person name="Tu H."/>
            <person name="Salamov A."/>
            <person name="Lindquist E."/>
            <person name="Shapiro H."/>
            <person name="Lucas S."/>
            <person name="Grigoriev I.V."/>
            <person name="Cande W.Z."/>
            <person name="Fulton C."/>
            <person name="Rokhsar D.S."/>
            <person name="Dawson S.C."/>
        </authorList>
    </citation>
    <scope>NUCLEOTIDE SEQUENCE [LARGE SCALE GENOMIC DNA]</scope>
    <source>
        <strain evidence="2 3">NEG-M</strain>
    </source>
</reference>
<evidence type="ECO:0000313" key="3">
    <source>
        <dbReference type="Proteomes" id="UP000006671"/>
    </source>
</evidence>
<sequence length="265" mass="31067">MGKQSTSNNTTKKKQTIKQKKKNEVIEITEQDLEKQAKKQHDQSVKKQQELNKKRNSKGDVRCDKLPGRFSKGNKKWPIVTGYKNVNCCSGASGIFKELSPMKLGPYEYEHGSEKCTITNLENLWQFSKVFPGEEEQVRNDNGQLTKVPNSEFFERRTKGWKDEKAHRHVKREKPLYSWWKGEKFNYMQARRKIYCPLYAEKVVETEAYKKLEEMVNSGMNIQILGFDGYNYDGKTLKECFEDTSKPFGHELVLCCLLKNQRVWE</sequence>
<feature type="region of interest" description="Disordered" evidence="1">
    <location>
        <begin position="1"/>
        <end position="67"/>
    </location>
</feature>
<keyword evidence="3" id="KW-1185">Reference proteome</keyword>
<organism evidence="3">
    <name type="scientific">Naegleria gruberi</name>
    <name type="common">Amoeba</name>
    <dbReference type="NCBI Taxonomy" id="5762"/>
    <lineage>
        <taxon>Eukaryota</taxon>
        <taxon>Discoba</taxon>
        <taxon>Heterolobosea</taxon>
        <taxon>Tetramitia</taxon>
        <taxon>Eutetramitia</taxon>
        <taxon>Vahlkampfiidae</taxon>
        <taxon>Naegleria</taxon>
    </lineage>
</organism>
<dbReference type="AlphaFoldDB" id="D2V4D6"/>
<dbReference type="GeneID" id="8862125"/>
<feature type="compositionally biased region" description="Basic and acidic residues" evidence="1">
    <location>
        <begin position="32"/>
        <end position="67"/>
    </location>
</feature>
<dbReference type="Proteomes" id="UP000006671">
    <property type="component" value="Unassembled WGS sequence"/>
</dbReference>
<feature type="compositionally biased region" description="Low complexity" evidence="1">
    <location>
        <begin position="1"/>
        <end position="10"/>
    </location>
</feature>
<name>D2V4D6_NAEGR</name>
<evidence type="ECO:0000256" key="1">
    <source>
        <dbReference type="SAM" id="MobiDB-lite"/>
    </source>
</evidence>